<evidence type="ECO:0000256" key="7">
    <source>
        <dbReference type="ARBA" id="ARBA00047899"/>
    </source>
</evidence>
<evidence type="ECO:0000313" key="11">
    <source>
        <dbReference type="EMBL" id="CAI9754891.1"/>
    </source>
</evidence>
<evidence type="ECO:0000256" key="1">
    <source>
        <dbReference type="ARBA" id="ARBA00012513"/>
    </source>
</evidence>
<dbReference type="Proteomes" id="UP000834106">
    <property type="component" value="Chromosome 1"/>
</dbReference>
<evidence type="ECO:0000256" key="2">
    <source>
        <dbReference type="ARBA" id="ARBA00022527"/>
    </source>
</evidence>
<evidence type="ECO:0000256" key="3">
    <source>
        <dbReference type="ARBA" id="ARBA00022679"/>
    </source>
</evidence>
<keyword evidence="2" id="KW-0723">Serine/threonine-protein kinase</keyword>
<evidence type="ECO:0000256" key="8">
    <source>
        <dbReference type="ARBA" id="ARBA00048679"/>
    </source>
</evidence>
<organism evidence="11 12">
    <name type="scientific">Fraxinus pennsylvanica</name>
    <dbReference type="NCBI Taxonomy" id="56036"/>
    <lineage>
        <taxon>Eukaryota</taxon>
        <taxon>Viridiplantae</taxon>
        <taxon>Streptophyta</taxon>
        <taxon>Embryophyta</taxon>
        <taxon>Tracheophyta</taxon>
        <taxon>Spermatophyta</taxon>
        <taxon>Magnoliopsida</taxon>
        <taxon>eudicotyledons</taxon>
        <taxon>Gunneridae</taxon>
        <taxon>Pentapetalae</taxon>
        <taxon>asterids</taxon>
        <taxon>lamiids</taxon>
        <taxon>Lamiales</taxon>
        <taxon>Oleaceae</taxon>
        <taxon>Oleeae</taxon>
        <taxon>Fraxinus</taxon>
    </lineage>
</organism>
<evidence type="ECO:0000256" key="4">
    <source>
        <dbReference type="ARBA" id="ARBA00022741"/>
    </source>
</evidence>
<protein>
    <recommendedName>
        <fullName evidence="1">non-specific serine/threonine protein kinase</fullName>
        <ecNumber evidence="1">2.7.11.1</ecNumber>
    </recommendedName>
</protein>
<dbReference type="Pfam" id="PF00069">
    <property type="entry name" value="Pkinase"/>
    <property type="match status" value="1"/>
</dbReference>
<comment type="catalytic activity">
    <reaction evidence="8">
        <text>L-seryl-[protein] + ATP = O-phospho-L-seryl-[protein] + ADP + H(+)</text>
        <dbReference type="Rhea" id="RHEA:17989"/>
        <dbReference type="Rhea" id="RHEA-COMP:9863"/>
        <dbReference type="Rhea" id="RHEA-COMP:11604"/>
        <dbReference type="ChEBI" id="CHEBI:15378"/>
        <dbReference type="ChEBI" id="CHEBI:29999"/>
        <dbReference type="ChEBI" id="CHEBI:30616"/>
        <dbReference type="ChEBI" id="CHEBI:83421"/>
        <dbReference type="ChEBI" id="CHEBI:456216"/>
        <dbReference type="EC" id="2.7.11.1"/>
    </reaction>
</comment>
<gene>
    <name evidence="11" type="ORF">FPE_LOCUS2322</name>
</gene>
<accession>A0AAD1YP18</accession>
<name>A0AAD1YP18_9LAMI</name>
<dbReference type="InterPro" id="IPR011009">
    <property type="entry name" value="Kinase-like_dom_sf"/>
</dbReference>
<dbReference type="AlphaFoldDB" id="A0AAD1YP18"/>
<evidence type="ECO:0000259" key="10">
    <source>
        <dbReference type="PROSITE" id="PS50011"/>
    </source>
</evidence>
<dbReference type="InterPro" id="IPR000719">
    <property type="entry name" value="Prot_kinase_dom"/>
</dbReference>
<proteinExistence type="predicted"/>
<dbReference type="PROSITE" id="PS50011">
    <property type="entry name" value="PROTEIN_KINASE_DOM"/>
    <property type="match status" value="1"/>
</dbReference>
<dbReference type="Gene3D" id="1.10.510.10">
    <property type="entry name" value="Transferase(Phosphotransferase) domain 1"/>
    <property type="match status" value="1"/>
</dbReference>
<evidence type="ECO:0000256" key="6">
    <source>
        <dbReference type="ARBA" id="ARBA00022840"/>
    </source>
</evidence>
<evidence type="ECO:0000313" key="12">
    <source>
        <dbReference type="Proteomes" id="UP000834106"/>
    </source>
</evidence>
<dbReference type="GO" id="GO:0004674">
    <property type="term" value="F:protein serine/threonine kinase activity"/>
    <property type="evidence" value="ECO:0007669"/>
    <property type="project" value="UniProtKB-KW"/>
</dbReference>
<keyword evidence="5" id="KW-0418">Kinase</keyword>
<dbReference type="PANTHER" id="PTHR45637">
    <property type="entry name" value="FLIPPASE KINASE 1-RELATED"/>
    <property type="match status" value="1"/>
</dbReference>
<dbReference type="GO" id="GO:0005524">
    <property type="term" value="F:ATP binding"/>
    <property type="evidence" value="ECO:0007669"/>
    <property type="project" value="UniProtKB-KW"/>
</dbReference>
<evidence type="ECO:0000256" key="9">
    <source>
        <dbReference type="SAM" id="MobiDB-lite"/>
    </source>
</evidence>
<keyword evidence="12" id="KW-1185">Reference proteome</keyword>
<evidence type="ECO:0000256" key="5">
    <source>
        <dbReference type="ARBA" id="ARBA00022777"/>
    </source>
</evidence>
<feature type="domain" description="Protein kinase" evidence="10">
    <location>
        <begin position="1"/>
        <end position="110"/>
    </location>
</feature>
<keyword evidence="6" id="KW-0067">ATP-binding</keyword>
<comment type="catalytic activity">
    <reaction evidence="7">
        <text>L-threonyl-[protein] + ATP = O-phospho-L-threonyl-[protein] + ADP + H(+)</text>
        <dbReference type="Rhea" id="RHEA:46608"/>
        <dbReference type="Rhea" id="RHEA-COMP:11060"/>
        <dbReference type="Rhea" id="RHEA-COMP:11605"/>
        <dbReference type="ChEBI" id="CHEBI:15378"/>
        <dbReference type="ChEBI" id="CHEBI:30013"/>
        <dbReference type="ChEBI" id="CHEBI:30616"/>
        <dbReference type="ChEBI" id="CHEBI:61977"/>
        <dbReference type="ChEBI" id="CHEBI:456216"/>
        <dbReference type="EC" id="2.7.11.1"/>
    </reaction>
</comment>
<keyword evidence="4" id="KW-0547">Nucleotide-binding</keyword>
<keyword evidence="3" id="KW-0808">Transferase</keyword>
<feature type="region of interest" description="Disordered" evidence="9">
    <location>
        <begin position="1"/>
        <end position="21"/>
    </location>
</feature>
<dbReference type="EMBL" id="OU503036">
    <property type="protein sequence ID" value="CAI9754891.1"/>
    <property type="molecule type" value="Genomic_DNA"/>
</dbReference>
<dbReference type="SUPFAM" id="SSF56112">
    <property type="entry name" value="Protein kinase-like (PK-like)"/>
    <property type="match status" value="1"/>
</dbReference>
<dbReference type="EC" id="2.7.11.1" evidence="1"/>
<sequence length="110" mass="12239">MKSAHVSPVSQRNPDDFLTNERSNSFVGTEEYIAPEIIRGDVHEFAIDRWALGVLCYEMLYGTTPFKVSLMLHRGFRSVAIASSDAIVSVVRCSLSGVVLTVVGALRHRW</sequence>
<reference evidence="11" key="1">
    <citation type="submission" date="2023-05" db="EMBL/GenBank/DDBJ databases">
        <authorList>
            <person name="Huff M."/>
        </authorList>
    </citation>
    <scope>NUCLEOTIDE SEQUENCE</scope>
</reference>